<reference evidence="1 2" key="1">
    <citation type="journal article" date="2015" name="Nature">
        <title>rRNA introns, odd ribosomes, and small enigmatic genomes across a large radiation of phyla.</title>
        <authorList>
            <person name="Brown C.T."/>
            <person name="Hug L.A."/>
            <person name="Thomas B.C."/>
            <person name="Sharon I."/>
            <person name="Castelle C.J."/>
            <person name="Singh A."/>
            <person name="Wilkins M.J."/>
            <person name="Williams K.H."/>
            <person name="Banfield J.F."/>
        </authorList>
    </citation>
    <scope>NUCLEOTIDE SEQUENCE [LARGE SCALE GENOMIC DNA]</scope>
</reference>
<dbReference type="SUPFAM" id="SSF158446">
    <property type="entry name" value="IVS-encoded protein-like"/>
    <property type="match status" value="1"/>
</dbReference>
<comment type="caution">
    <text evidence="1">The sequence shown here is derived from an EMBL/GenBank/DDBJ whole genome shotgun (WGS) entry which is preliminary data.</text>
</comment>
<evidence type="ECO:0008006" key="3">
    <source>
        <dbReference type="Google" id="ProtNLM"/>
    </source>
</evidence>
<dbReference type="Gene3D" id="1.20.1440.60">
    <property type="entry name" value="23S rRNA-intervening sequence"/>
    <property type="match status" value="1"/>
</dbReference>
<dbReference type="PANTHER" id="PTHR38471:SF2">
    <property type="entry name" value="FOUR HELIX BUNDLE PROTEIN"/>
    <property type="match status" value="1"/>
</dbReference>
<dbReference type="EMBL" id="LBPX01000037">
    <property type="protein sequence ID" value="KKP66143.1"/>
    <property type="molecule type" value="Genomic_DNA"/>
</dbReference>
<dbReference type="Proteomes" id="UP000034127">
    <property type="component" value="Unassembled WGS sequence"/>
</dbReference>
<dbReference type="Pfam" id="PF05635">
    <property type="entry name" value="23S_rRNA_IVP"/>
    <property type="match status" value="1"/>
</dbReference>
<gene>
    <name evidence="1" type="ORF">UR63_C0037G0002</name>
</gene>
<proteinExistence type="predicted"/>
<dbReference type="InterPro" id="IPR012657">
    <property type="entry name" value="23S_rRNA-intervening_sequence"/>
</dbReference>
<dbReference type="AlphaFoldDB" id="A0A0G0B9S4"/>
<dbReference type="PIRSF" id="PIRSF035652">
    <property type="entry name" value="CHP02436"/>
    <property type="match status" value="1"/>
</dbReference>
<dbReference type="InterPro" id="IPR036583">
    <property type="entry name" value="23S_rRNA_IVS_sf"/>
</dbReference>
<evidence type="ECO:0000313" key="2">
    <source>
        <dbReference type="Proteomes" id="UP000034127"/>
    </source>
</evidence>
<accession>A0A0G0B9S4</accession>
<dbReference type="PANTHER" id="PTHR38471">
    <property type="entry name" value="FOUR HELIX BUNDLE PROTEIN"/>
    <property type="match status" value="1"/>
</dbReference>
<name>A0A0G0B9S4_9BACT</name>
<dbReference type="NCBIfam" id="TIGR02436">
    <property type="entry name" value="four helix bundle protein"/>
    <property type="match status" value="1"/>
</dbReference>
<evidence type="ECO:0000313" key="1">
    <source>
        <dbReference type="EMBL" id="KKP66143.1"/>
    </source>
</evidence>
<sequence>MKFELEERVEKFGENIINLSKKVKLTTFTRSIVEQLIRSGTSVGANYFEANGASSKKDFINKVYISKKEAKETQHWLRMVSKADESVIEEARLLYKESQELAMIFSTIITNTKNK</sequence>
<protein>
    <recommendedName>
        <fullName evidence="3">Four helix bundle protein</fullName>
    </recommendedName>
</protein>
<organism evidence="1 2">
    <name type="scientific">Candidatus Roizmanbacteria bacterium GW2011_GWC2_35_12</name>
    <dbReference type="NCBI Taxonomy" id="1618485"/>
    <lineage>
        <taxon>Bacteria</taxon>
        <taxon>Candidatus Roizmaniibacteriota</taxon>
    </lineage>
</organism>